<reference evidence="7 8" key="1">
    <citation type="submission" date="2013-03" db="EMBL/GenBank/DDBJ databases">
        <title>The Genome Sequence of Cladophialophora carrionii CBS 160.54.</title>
        <authorList>
            <consortium name="The Broad Institute Genomics Platform"/>
            <person name="Cuomo C."/>
            <person name="de Hoog S."/>
            <person name="Gorbushina A."/>
            <person name="Walker B."/>
            <person name="Young S.K."/>
            <person name="Zeng Q."/>
            <person name="Gargeya S."/>
            <person name="Fitzgerald M."/>
            <person name="Haas B."/>
            <person name="Abouelleil A."/>
            <person name="Allen A.W."/>
            <person name="Alvarado L."/>
            <person name="Arachchi H.M."/>
            <person name="Berlin A.M."/>
            <person name="Chapman S.B."/>
            <person name="Gainer-Dewar J."/>
            <person name="Goldberg J."/>
            <person name="Griggs A."/>
            <person name="Gujja S."/>
            <person name="Hansen M."/>
            <person name="Howarth C."/>
            <person name="Imamovic A."/>
            <person name="Ireland A."/>
            <person name="Larimer J."/>
            <person name="McCowan C."/>
            <person name="Murphy C."/>
            <person name="Pearson M."/>
            <person name="Poon T.W."/>
            <person name="Priest M."/>
            <person name="Roberts A."/>
            <person name="Saif S."/>
            <person name="Shea T."/>
            <person name="Sisk P."/>
            <person name="Sykes S."/>
            <person name="Wortman J."/>
            <person name="Nusbaum C."/>
            <person name="Birren B."/>
        </authorList>
    </citation>
    <scope>NUCLEOTIDE SEQUENCE [LARGE SCALE GENOMIC DNA]</scope>
    <source>
        <strain evidence="7 8">CBS 160.54</strain>
    </source>
</reference>
<keyword evidence="1" id="KW-0378">Hydrolase</keyword>
<evidence type="ECO:0000256" key="4">
    <source>
        <dbReference type="PROSITE-ProRule" id="PRU01161"/>
    </source>
</evidence>
<feature type="region of interest" description="Disordered" evidence="5">
    <location>
        <begin position="388"/>
        <end position="414"/>
    </location>
</feature>
<feature type="short sequence motif" description="DGA/G" evidence="4">
    <location>
        <begin position="158"/>
        <end position="160"/>
    </location>
</feature>
<dbReference type="GO" id="GO:0019369">
    <property type="term" value="P:arachidonate metabolic process"/>
    <property type="evidence" value="ECO:0007669"/>
    <property type="project" value="TreeGrafter"/>
</dbReference>
<accession>V9D7L9</accession>
<name>V9D7L9_9EURO</name>
<evidence type="ECO:0000313" key="7">
    <source>
        <dbReference type="EMBL" id="ETI21962.1"/>
    </source>
</evidence>
<dbReference type="PANTHER" id="PTHR24185:SF1">
    <property type="entry name" value="CALCIUM-INDEPENDENT PHOSPHOLIPASE A2-GAMMA"/>
    <property type="match status" value="1"/>
</dbReference>
<organism evidence="7 8">
    <name type="scientific">Cladophialophora carrionii CBS 160.54</name>
    <dbReference type="NCBI Taxonomy" id="1279043"/>
    <lineage>
        <taxon>Eukaryota</taxon>
        <taxon>Fungi</taxon>
        <taxon>Dikarya</taxon>
        <taxon>Ascomycota</taxon>
        <taxon>Pezizomycotina</taxon>
        <taxon>Eurotiomycetes</taxon>
        <taxon>Chaetothyriomycetidae</taxon>
        <taxon>Chaetothyriales</taxon>
        <taxon>Herpotrichiellaceae</taxon>
        <taxon>Cladophialophora</taxon>
    </lineage>
</organism>
<dbReference type="PANTHER" id="PTHR24185">
    <property type="entry name" value="CALCIUM-INDEPENDENT PHOSPHOLIPASE A2-GAMMA"/>
    <property type="match status" value="1"/>
</dbReference>
<dbReference type="Proteomes" id="UP000030678">
    <property type="component" value="Unassembled WGS sequence"/>
</dbReference>
<dbReference type="AlphaFoldDB" id="V9D7L9"/>
<dbReference type="PROSITE" id="PS51635">
    <property type="entry name" value="PNPLA"/>
    <property type="match status" value="1"/>
</dbReference>
<evidence type="ECO:0000256" key="2">
    <source>
        <dbReference type="ARBA" id="ARBA00022963"/>
    </source>
</evidence>
<keyword evidence="3" id="KW-0443">Lipid metabolism</keyword>
<evidence type="ECO:0000259" key="6">
    <source>
        <dbReference type="PROSITE" id="PS51635"/>
    </source>
</evidence>
<evidence type="ECO:0000256" key="5">
    <source>
        <dbReference type="SAM" id="MobiDB-lite"/>
    </source>
</evidence>
<protein>
    <recommendedName>
        <fullName evidence="6">PNPLA domain-containing protein</fullName>
    </recommendedName>
</protein>
<proteinExistence type="predicted"/>
<dbReference type="SUPFAM" id="SSF52151">
    <property type="entry name" value="FabD/lysophospholipase-like"/>
    <property type="match status" value="1"/>
</dbReference>
<evidence type="ECO:0000313" key="8">
    <source>
        <dbReference type="Proteomes" id="UP000030678"/>
    </source>
</evidence>
<keyword evidence="2" id="KW-0442">Lipid degradation</keyword>
<feature type="domain" description="PNPLA" evidence="6">
    <location>
        <begin position="1"/>
        <end position="171"/>
    </location>
</feature>
<dbReference type="GO" id="GO:0047499">
    <property type="term" value="F:calcium-independent phospholipase A2 activity"/>
    <property type="evidence" value="ECO:0007669"/>
    <property type="project" value="TreeGrafter"/>
</dbReference>
<dbReference type="GO" id="GO:0016042">
    <property type="term" value="P:lipid catabolic process"/>
    <property type="evidence" value="ECO:0007669"/>
    <property type="project" value="UniProtKB-KW"/>
</dbReference>
<evidence type="ECO:0000256" key="3">
    <source>
        <dbReference type="ARBA" id="ARBA00023098"/>
    </source>
</evidence>
<dbReference type="Pfam" id="PF01734">
    <property type="entry name" value="Patatin"/>
    <property type="match status" value="1"/>
</dbReference>
<sequence length="439" mass="50747">MLGRLCLTIQEAKEQYTRFGDNVFGQSRWFHMRSVLWYPRPKYAAIKVRQTILEVVRLGLRDPNVVDYEVQRETLAMDPRFEEACQWYEYPDLVRHGRIQKGRWRHGRTICASKPFKRILAVQQRSASKMPIWQAAMATTAAPVFFERQHDGNDAYIDGGLGFNNPAKIAYKDVSDRHDLPPKIVISIGTGEKASRPVMSRRNQLGDIMGSSDDRRQRLKKLVELLFKHSKNWLTDVDGVVDDMGFMANMFKFKFTRLSVPNDIRPGGHCLGEIPLDDWRPKDGGWTTLERLENLTNTYLAQAETRGMLEECARELVLLRRQRARTERWETYAMDVTYRCCADENCHPGPYLKNRRSMRRHFDEKHGELTRDKSPQEMENILNTCRVVKDETGGARNGSASRRPPRKAPTGLHVESEYLYPTCTAGVTRKGPIRRENGI</sequence>
<comment type="caution">
    <text evidence="4">Lacks conserved residue(s) required for the propagation of feature annotation.</text>
</comment>
<dbReference type="VEuPathDB" id="FungiDB:G647_06032"/>
<dbReference type="InterPro" id="IPR002641">
    <property type="entry name" value="PNPLA_dom"/>
</dbReference>
<dbReference type="EMBL" id="KB822706">
    <property type="protein sequence ID" value="ETI21962.1"/>
    <property type="molecule type" value="Genomic_DNA"/>
</dbReference>
<dbReference type="RefSeq" id="XP_008728579.1">
    <property type="nucleotide sequence ID" value="XM_008730357.1"/>
</dbReference>
<dbReference type="HOGENOM" id="CLU_594766_0_0_1"/>
<dbReference type="InterPro" id="IPR016035">
    <property type="entry name" value="Acyl_Trfase/lysoPLipase"/>
</dbReference>
<gene>
    <name evidence="7" type="ORF">G647_06032</name>
</gene>
<dbReference type="GeneID" id="19984525"/>
<dbReference type="Gene3D" id="3.40.1090.10">
    <property type="entry name" value="Cytosolic phospholipase A2 catalytic domain"/>
    <property type="match status" value="1"/>
</dbReference>
<evidence type="ECO:0000256" key="1">
    <source>
        <dbReference type="ARBA" id="ARBA00022801"/>
    </source>
</evidence>
<dbReference type="GO" id="GO:0016020">
    <property type="term" value="C:membrane"/>
    <property type="evidence" value="ECO:0007669"/>
    <property type="project" value="TreeGrafter"/>
</dbReference>
<dbReference type="GO" id="GO:0046486">
    <property type="term" value="P:glycerolipid metabolic process"/>
    <property type="evidence" value="ECO:0007669"/>
    <property type="project" value="UniProtKB-ARBA"/>
</dbReference>